<name>A0ABY4D4D7_9BACT</name>
<protein>
    <submittedName>
        <fullName evidence="1">Uncharacterized protein</fullName>
    </submittedName>
</protein>
<dbReference type="EMBL" id="CP094671">
    <property type="protein sequence ID" value="UOG77388.1"/>
    <property type="molecule type" value="Genomic_DNA"/>
</dbReference>
<dbReference type="RefSeq" id="WP_243803148.1">
    <property type="nucleotide sequence ID" value="NZ_CP094671.1"/>
</dbReference>
<accession>A0ABY4D4D7</accession>
<dbReference type="Proteomes" id="UP000831113">
    <property type="component" value="Plasmid unnamed2"/>
</dbReference>
<organism evidence="1 2">
    <name type="scientific">Hymenobacter tibetensis</name>
    <dbReference type="NCBI Taxonomy" id="497967"/>
    <lineage>
        <taxon>Bacteria</taxon>
        <taxon>Pseudomonadati</taxon>
        <taxon>Bacteroidota</taxon>
        <taxon>Cytophagia</taxon>
        <taxon>Cytophagales</taxon>
        <taxon>Hymenobacteraceae</taxon>
        <taxon>Hymenobacter</taxon>
    </lineage>
</organism>
<keyword evidence="1" id="KW-0614">Plasmid</keyword>
<gene>
    <name evidence="1" type="ORF">MTX78_23890</name>
</gene>
<proteinExistence type="predicted"/>
<reference evidence="1 2" key="1">
    <citation type="submission" date="2022-03" db="EMBL/GenBank/DDBJ databases">
        <title>Hymenobactersp. isolated from the air.</title>
        <authorList>
            <person name="Won M."/>
            <person name="Kwon S.-W."/>
        </authorList>
    </citation>
    <scope>NUCLEOTIDE SEQUENCE [LARGE SCALE GENOMIC DNA]</scope>
    <source>
        <strain evidence="1 2">KACC 21982</strain>
        <plasmid evidence="1 2">unnamed2</plasmid>
    </source>
</reference>
<sequence length="196" mass="22039">MELKIMTQTPGLVAFDPVVLQNFVVAHKVVLPNILQALIDDPNLGNEAISAGCLLPVYSIPAWDYRVLITMADRATVPAEWILFTTPPFVIQIQSGRLIVSDIWLILNWNADEYLHTSAHSQDIDYTAASEFLVSEEIELAQGQYQVVIVGFCDTKNVDIERRHCGYEFLFVRNDQASFSVVNSIETMNLDVVRLP</sequence>
<evidence type="ECO:0000313" key="1">
    <source>
        <dbReference type="EMBL" id="UOG77388.1"/>
    </source>
</evidence>
<evidence type="ECO:0000313" key="2">
    <source>
        <dbReference type="Proteomes" id="UP000831113"/>
    </source>
</evidence>
<keyword evidence="2" id="KW-1185">Reference proteome</keyword>
<geneLocation type="plasmid" evidence="1 2">
    <name>unnamed2</name>
</geneLocation>